<comment type="caution">
    <text evidence="2">The sequence shown here is derived from an EMBL/GenBank/DDBJ whole genome shotgun (WGS) entry which is preliminary data.</text>
</comment>
<proteinExistence type="predicted"/>
<evidence type="ECO:0000313" key="3">
    <source>
        <dbReference type="Proteomes" id="UP000011666"/>
    </source>
</evidence>
<accession>M0QQP0</accession>
<gene>
    <name evidence="2" type="ORF">GS4_39_00450</name>
</gene>
<dbReference type="RefSeq" id="WP_007624976.1">
    <property type="nucleotide sequence ID" value="NZ_BANX01000039.1"/>
</dbReference>
<protein>
    <submittedName>
        <fullName evidence="2">Uncharacterized protein</fullName>
    </submittedName>
</protein>
<dbReference type="Proteomes" id="UP000011666">
    <property type="component" value="Unassembled WGS sequence"/>
</dbReference>
<dbReference type="eggNOG" id="ENOG5030EYI">
    <property type="taxonomic scope" value="Bacteria"/>
</dbReference>
<keyword evidence="1" id="KW-0812">Transmembrane</keyword>
<keyword evidence="1" id="KW-0472">Membrane</keyword>
<keyword evidence="3" id="KW-1185">Reference proteome</keyword>
<feature type="transmembrane region" description="Helical" evidence="1">
    <location>
        <begin position="12"/>
        <end position="39"/>
    </location>
</feature>
<name>M0QQP0_9ACTN</name>
<keyword evidence="1" id="KW-1133">Transmembrane helix</keyword>
<evidence type="ECO:0000313" key="2">
    <source>
        <dbReference type="EMBL" id="GAC70714.1"/>
    </source>
</evidence>
<dbReference type="AlphaFoldDB" id="M0QQP0"/>
<evidence type="ECO:0000256" key="1">
    <source>
        <dbReference type="SAM" id="Phobius"/>
    </source>
</evidence>
<reference evidence="2 3" key="1">
    <citation type="submission" date="2013-01" db="EMBL/GenBank/DDBJ databases">
        <title>Whole genome shotgun sequence of Gordonia soli NBRC 108243.</title>
        <authorList>
            <person name="Isaki-Nakamura S."/>
            <person name="Hosoyama A."/>
            <person name="Tsuchikane K."/>
            <person name="Ando Y."/>
            <person name="Baba S."/>
            <person name="Ohji S."/>
            <person name="Hamada M."/>
            <person name="Tamura T."/>
            <person name="Yamazoe A."/>
            <person name="Yamazaki S."/>
            <person name="Fujita N."/>
        </authorList>
    </citation>
    <scope>NUCLEOTIDE SEQUENCE [LARGE SCALE GENOMIC DNA]</scope>
    <source>
        <strain evidence="2 3">NBRC 108243</strain>
    </source>
</reference>
<organism evidence="2 3">
    <name type="scientific">Gordonia soli NBRC 108243</name>
    <dbReference type="NCBI Taxonomy" id="1223545"/>
    <lineage>
        <taxon>Bacteria</taxon>
        <taxon>Bacillati</taxon>
        <taxon>Actinomycetota</taxon>
        <taxon>Actinomycetes</taxon>
        <taxon>Mycobacteriales</taxon>
        <taxon>Gordoniaceae</taxon>
        <taxon>Gordonia</taxon>
    </lineage>
</organism>
<sequence length="98" mass="10469">MSFLSPAAWNGVGVVSIILVVATATAIALVKGWIVLGVTHRELISIRDRELEAAERRDVENQKSIAKFADAAAVSTATAEVQQAMVTAMRQIAEEHAP</sequence>
<dbReference type="STRING" id="1223545.GS4_39_00450"/>
<dbReference type="EMBL" id="BANX01000039">
    <property type="protein sequence ID" value="GAC70714.1"/>
    <property type="molecule type" value="Genomic_DNA"/>
</dbReference>